<dbReference type="GO" id="GO:0006508">
    <property type="term" value="P:proteolysis"/>
    <property type="evidence" value="ECO:0007669"/>
    <property type="project" value="UniProtKB-KW"/>
</dbReference>
<evidence type="ECO:0000256" key="6">
    <source>
        <dbReference type="SAM" id="SignalP"/>
    </source>
</evidence>
<dbReference type="Pfam" id="PF00595">
    <property type="entry name" value="PDZ"/>
    <property type="match status" value="1"/>
</dbReference>
<dbReference type="NCBIfam" id="TIGR00225">
    <property type="entry name" value="prc"/>
    <property type="match status" value="1"/>
</dbReference>
<feature type="signal peptide" evidence="6">
    <location>
        <begin position="1"/>
        <end position="28"/>
    </location>
</feature>
<dbReference type="CDD" id="cd07560">
    <property type="entry name" value="Peptidase_S41_CPP"/>
    <property type="match status" value="1"/>
</dbReference>
<dbReference type="GO" id="GO:0004252">
    <property type="term" value="F:serine-type endopeptidase activity"/>
    <property type="evidence" value="ECO:0007669"/>
    <property type="project" value="UniProtKB-EC"/>
</dbReference>
<dbReference type="InterPro" id="IPR005151">
    <property type="entry name" value="Tail-specific_protease"/>
</dbReference>
<dbReference type="Gene3D" id="2.30.42.10">
    <property type="match status" value="1"/>
</dbReference>
<protein>
    <submittedName>
        <fullName evidence="8">Carboxy terminal-processing peptidase</fullName>
        <ecNumber evidence="8">3.4.21.102</ecNumber>
    </submittedName>
</protein>
<dbReference type="InterPro" id="IPR029045">
    <property type="entry name" value="ClpP/crotonase-like_dom_sf"/>
</dbReference>
<dbReference type="GO" id="GO:0030288">
    <property type="term" value="C:outer membrane-bounded periplasmic space"/>
    <property type="evidence" value="ECO:0007669"/>
    <property type="project" value="TreeGrafter"/>
</dbReference>
<dbReference type="SMART" id="SM00245">
    <property type="entry name" value="TSPc"/>
    <property type="match status" value="1"/>
</dbReference>
<reference evidence="8 9" key="1">
    <citation type="journal article" date="2023" name="bioRxiv">
        <title>An intranuclear bacterial parasite of deep-sea mussels expresses apoptosis inhibitors acquired from its host.</title>
        <authorList>
            <person name="Gonzalez Porras M.A."/>
            <person name="Assie A."/>
            <person name="Tietjen M."/>
            <person name="Violette M."/>
            <person name="Kleiner M."/>
            <person name="Gruber-Vodicka H."/>
            <person name="Dubilier N."/>
            <person name="Leisch N."/>
        </authorList>
    </citation>
    <scope>NUCLEOTIDE SEQUENCE [LARGE SCALE GENOMIC DNA]</scope>
    <source>
        <strain evidence="8">IAP13</strain>
    </source>
</reference>
<dbReference type="Proteomes" id="UP001178148">
    <property type="component" value="Unassembled WGS sequence"/>
</dbReference>
<name>A0AA90SUK9_9GAMM</name>
<comment type="similarity">
    <text evidence="1 5">Belongs to the peptidase S41A family.</text>
</comment>
<dbReference type="PANTHER" id="PTHR32060:SF22">
    <property type="entry name" value="CARBOXYL-TERMINAL-PROCESSING PEPTIDASE 3, CHLOROPLASTIC"/>
    <property type="match status" value="1"/>
</dbReference>
<evidence type="ECO:0000256" key="4">
    <source>
        <dbReference type="ARBA" id="ARBA00022825"/>
    </source>
</evidence>
<accession>A0AA90SUK9</accession>
<gene>
    <name evidence="8" type="ORF">QS748_14735</name>
</gene>
<dbReference type="SUPFAM" id="SSF52096">
    <property type="entry name" value="ClpP/crotonase"/>
    <property type="match status" value="1"/>
</dbReference>
<dbReference type="InterPro" id="IPR004447">
    <property type="entry name" value="Peptidase_S41A"/>
</dbReference>
<keyword evidence="3 5" id="KW-0378">Hydrolase</keyword>
<evidence type="ECO:0000313" key="9">
    <source>
        <dbReference type="Proteomes" id="UP001178148"/>
    </source>
</evidence>
<evidence type="ECO:0000256" key="3">
    <source>
        <dbReference type="ARBA" id="ARBA00022801"/>
    </source>
</evidence>
<dbReference type="Pfam" id="PF17804">
    <property type="entry name" value="TSP_NTD"/>
    <property type="match status" value="1"/>
</dbReference>
<dbReference type="GO" id="GO:0007165">
    <property type="term" value="P:signal transduction"/>
    <property type="evidence" value="ECO:0007669"/>
    <property type="project" value="TreeGrafter"/>
</dbReference>
<dbReference type="CDD" id="cd06782">
    <property type="entry name" value="cpPDZ_CPP-like"/>
    <property type="match status" value="1"/>
</dbReference>
<evidence type="ECO:0000256" key="1">
    <source>
        <dbReference type="ARBA" id="ARBA00009179"/>
    </source>
</evidence>
<keyword evidence="2 5" id="KW-0645">Protease</keyword>
<dbReference type="PANTHER" id="PTHR32060">
    <property type="entry name" value="TAIL-SPECIFIC PROTEASE"/>
    <property type="match status" value="1"/>
</dbReference>
<dbReference type="EC" id="3.4.21.102" evidence="8"/>
<feature type="domain" description="PDZ" evidence="7">
    <location>
        <begin position="246"/>
        <end position="317"/>
    </location>
</feature>
<dbReference type="InterPro" id="IPR001478">
    <property type="entry name" value="PDZ"/>
</dbReference>
<keyword evidence="9" id="KW-1185">Reference proteome</keyword>
<dbReference type="InterPro" id="IPR040573">
    <property type="entry name" value="TSP_N"/>
</dbReference>
<dbReference type="FunFam" id="3.90.226.10:FF:000090">
    <property type="entry name" value="Tail-specific protease"/>
    <property type="match status" value="1"/>
</dbReference>
<feature type="chain" id="PRO_5041687141" evidence="6">
    <location>
        <begin position="29"/>
        <end position="710"/>
    </location>
</feature>
<keyword evidence="4 5" id="KW-0720">Serine protease</keyword>
<organism evidence="8 9">
    <name type="scientific">Candidatus Endonucleibacter bathymodioli</name>
    <dbReference type="NCBI Taxonomy" id="539814"/>
    <lineage>
        <taxon>Bacteria</taxon>
        <taxon>Pseudomonadati</taxon>
        <taxon>Pseudomonadota</taxon>
        <taxon>Gammaproteobacteria</taxon>
        <taxon>Oceanospirillales</taxon>
        <taxon>Endozoicomonadaceae</taxon>
        <taxon>Candidatus Endonucleibacter</taxon>
    </lineage>
</organism>
<dbReference type="SUPFAM" id="SSF50156">
    <property type="entry name" value="PDZ domain-like"/>
    <property type="match status" value="1"/>
</dbReference>
<dbReference type="Pfam" id="PF11818">
    <property type="entry name" value="DUF3340"/>
    <property type="match status" value="1"/>
</dbReference>
<evidence type="ECO:0000313" key="8">
    <source>
        <dbReference type="EMBL" id="MDP0590369.1"/>
    </source>
</evidence>
<evidence type="ECO:0000256" key="5">
    <source>
        <dbReference type="RuleBase" id="RU004404"/>
    </source>
</evidence>
<dbReference type="Pfam" id="PF03572">
    <property type="entry name" value="Peptidase_S41"/>
    <property type="match status" value="1"/>
</dbReference>
<dbReference type="SMART" id="SM00228">
    <property type="entry name" value="PDZ"/>
    <property type="match status" value="1"/>
</dbReference>
<keyword evidence="6" id="KW-0732">Signal</keyword>
<dbReference type="EMBL" id="JASXSV010000055">
    <property type="protein sequence ID" value="MDP0590369.1"/>
    <property type="molecule type" value="Genomic_DNA"/>
</dbReference>
<evidence type="ECO:0000256" key="2">
    <source>
        <dbReference type="ARBA" id="ARBA00022670"/>
    </source>
</evidence>
<dbReference type="InterPro" id="IPR020992">
    <property type="entry name" value="Tail_Prtase_C"/>
</dbReference>
<sequence length="710" mass="80493">MRSSTQPTKNTVIALFFSFMFLFSPTFAVDQDISKPVLELKPNLEQAIASVTMVKMLQKNHYNKVNLGHESAEKIFNRYLDRLDPNRSFFIQQDIESFLPFREKLDASLKSGDLKPAFTIFNQHRKRSEERSRYMLAQLKAGLSSINFKSNEELLVERKEEKWLKNTQEQHELWQKQLKDSVLNLRLNNKTDEEIITQLNRRNTNFLRRLHQSKSEDAFQIYINSFTGIYDPHTLYFSPQTAENFDINMSLSLEGIGAVLQAEDEYTKVVSIITGGPAEKAGQLKPGDKIIGVGQGKVGKLDDVVGMRLDDTVKLIRGPKNTLVRLEVIPSASKDSSIRIYEIVRDKVKLEEQDASSKVINISNNGKKQKMGIITLPTFYIDFKAAQSGDVNYKSTTRDVKRLLIELQKEKIDGLILDLRGNGGGSLQEANDLIGLFINPGPTVLVRDNRGRIEKQHANNSKQLYKGPMIVMIDRLSASASEIFSGAMQDYGRALIIGSQTYGKGTVQSIQQLTHGQLKLTLAKFYRISGDSTQNQGVLPDIEFPSLYNSKDIGENTLPDALPWDTIPAVSYRIYDDLRPYFDKLKKRHAARTILDPDFVYVKDVKDYLVNFENRDKVSLNEAKRKRELVTMRSKRLAIENKLRKAHGDPLLSNLDELEESQSNLASKKKDADKPDAFITEAGMILSDLIAQQNALKTNENSKKMSRGRG</sequence>
<proteinExistence type="inferred from homology"/>
<dbReference type="InterPro" id="IPR036034">
    <property type="entry name" value="PDZ_sf"/>
</dbReference>
<dbReference type="PROSITE" id="PS50106">
    <property type="entry name" value="PDZ"/>
    <property type="match status" value="1"/>
</dbReference>
<comment type="caution">
    <text evidence="8">The sequence shown here is derived from an EMBL/GenBank/DDBJ whole genome shotgun (WGS) entry which is preliminary data.</text>
</comment>
<evidence type="ECO:0000259" key="7">
    <source>
        <dbReference type="PROSITE" id="PS50106"/>
    </source>
</evidence>
<dbReference type="AlphaFoldDB" id="A0AA90SUK9"/>
<dbReference type="Gene3D" id="3.90.226.10">
    <property type="entry name" value="2-enoyl-CoA Hydratase, Chain A, domain 1"/>
    <property type="match status" value="1"/>
</dbReference>